<feature type="domain" description="Mandelate racemase/muconate lactonizing enzyme C-terminal" evidence="4">
    <location>
        <begin position="139"/>
        <end position="236"/>
    </location>
</feature>
<gene>
    <name evidence="5" type="ORF">FHW18_001664</name>
</gene>
<dbReference type="SFLD" id="SFLDS00001">
    <property type="entry name" value="Enolase"/>
    <property type="match status" value="1"/>
</dbReference>
<name>A0A7Y9LMR5_9BURK</name>
<organism evidence="5 6">
    <name type="scientific">Pigmentiphaga litoralis</name>
    <dbReference type="NCBI Taxonomy" id="516702"/>
    <lineage>
        <taxon>Bacteria</taxon>
        <taxon>Pseudomonadati</taxon>
        <taxon>Pseudomonadota</taxon>
        <taxon>Betaproteobacteria</taxon>
        <taxon>Burkholderiales</taxon>
        <taxon>Alcaligenaceae</taxon>
        <taxon>Pigmentiphaga</taxon>
    </lineage>
</organism>
<keyword evidence="3" id="KW-0413">Isomerase</keyword>
<dbReference type="InterPro" id="IPR013342">
    <property type="entry name" value="Mandelate_racemase_C"/>
</dbReference>
<dbReference type="PANTHER" id="PTHR48073:SF2">
    <property type="entry name" value="O-SUCCINYLBENZOATE SYNTHASE"/>
    <property type="match status" value="1"/>
</dbReference>
<keyword evidence="2" id="KW-0479">Metal-binding</keyword>
<dbReference type="EMBL" id="JACBYR010000001">
    <property type="protein sequence ID" value="NYE82393.1"/>
    <property type="molecule type" value="Genomic_DNA"/>
</dbReference>
<evidence type="ECO:0000256" key="2">
    <source>
        <dbReference type="ARBA" id="ARBA00022723"/>
    </source>
</evidence>
<dbReference type="PANTHER" id="PTHR48073">
    <property type="entry name" value="O-SUCCINYLBENZOATE SYNTHASE-RELATED"/>
    <property type="match status" value="1"/>
</dbReference>
<dbReference type="RefSeq" id="WP_179585250.1">
    <property type="nucleotide sequence ID" value="NZ_JACBYR010000001.1"/>
</dbReference>
<evidence type="ECO:0000259" key="4">
    <source>
        <dbReference type="SMART" id="SM00922"/>
    </source>
</evidence>
<proteinExistence type="inferred from homology"/>
<reference evidence="5 6" key="1">
    <citation type="submission" date="2020-07" db="EMBL/GenBank/DDBJ databases">
        <title>Genomic Encyclopedia of Type Strains, Phase IV (KMG-V): Genome sequencing to study the core and pangenomes of soil and plant-associated prokaryotes.</title>
        <authorList>
            <person name="Whitman W."/>
        </authorList>
    </citation>
    <scope>NUCLEOTIDE SEQUENCE [LARGE SCALE GENOMIC DNA]</scope>
    <source>
        <strain evidence="5 6">SAS40</strain>
    </source>
</reference>
<comment type="similarity">
    <text evidence="1">Belongs to the mandelate racemase/muconate lactonizing enzyme family.</text>
</comment>
<dbReference type="GO" id="GO:0016854">
    <property type="term" value="F:racemase and epimerase activity"/>
    <property type="evidence" value="ECO:0007669"/>
    <property type="project" value="UniProtKB-ARBA"/>
</dbReference>
<accession>A0A7Y9LMR5</accession>
<comment type="caution">
    <text evidence="5">The sequence shown here is derived from an EMBL/GenBank/DDBJ whole genome shotgun (WGS) entry which is preliminary data.</text>
</comment>
<dbReference type="InterPro" id="IPR013341">
    <property type="entry name" value="Mandelate_racemase_N_dom"/>
</dbReference>
<dbReference type="Gene3D" id="3.20.20.120">
    <property type="entry name" value="Enolase-like C-terminal domain"/>
    <property type="match status" value="1"/>
</dbReference>
<dbReference type="Gene3D" id="3.30.390.10">
    <property type="entry name" value="Enolase-like, N-terminal domain"/>
    <property type="match status" value="1"/>
</dbReference>
<dbReference type="Proteomes" id="UP000542125">
    <property type="component" value="Unassembled WGS sequence"/>
</dbReference>
<dbReference type="AlphaFoldDB" id="A0A7Y9LMR5"/>
<dbReference type="GO" id="GO:0006518">
    <property type="term" value="P:peptide metabolic process"/>
    <property type="evidence" value="ECO:0007669"/>
    <property type="project" value="UniProtKB-ARBA"/>
</dbReference>
<dbReference type="GO" id="GO:0046872">
    <property type="term" value="F:metal ion binding"/>
    <property type="evidence" value="ECO:0007669"/>
    <property type="project" value="UniProtKB-KW"/>
</dbReference>
<protein>
    <submittedName>
        <fullName evidence="5">L-alanine-DL-glutamate epimerase-like enolase superfamily enzyme</fullName>
    </submittedName>
</protein>
<dbReference type="InterPro" id="IPR029065">
    <property type="entry name" value="Enolase_C-like"/>
</dbReference>
<sequence length="363" mass="38787">MRIARWSLFHYRLPYQQEIVWANAIESEGCYSLLRIESDDGFVGLAEGTVKATWSGVSFRSLTAVLDDLLMPALGTIDVNDVAAVTAALAPIPENRMAKGMVETACAMLRASSAGQPLWRHLGGTASVDVTWTVTRQSPGAMAREAADRVQSLGLRALKVKGGQGMDVDREAIRRIRAAVGDAIVLNVDANSAYRPTEAASYVRMLEDESVAIAEDPCPHEADGHFQALQHSVGIPILVDRACTTATDARLFLERGARALSTKPGRIGMAEAGVIGALAQARGARVAVGIYAESALGTLINLQQAAAVPDALRLMPAEQTFFLTLTRQVTALPLTVARGRIVLPDAASPDDYVDWDQIRANAA</sequence>
<evidence type="ECO:0000256" key="3">
    <source>
        <dbReference type="ARBA" id="ARBA00023235"/>
    </source>
</evidence>
<dbReference type="Pfam" id="PF02746">
    <property type="entry name" value="MR_MLE_N"/>
    <property type="match status" value="1"/>
</dbReference>
<dbReference type="InterPro" id="IPR036849">
    <property type="entry name" value="Enolase-like_C_sf"/>
</dbReference>
<dbReference type="SUPFAM" id="SSF51604">
    <property type="entry name" value="Enolase C-terminal domain-like"/>
    <property type="match status" value="1"/>
</dbReference>
<keyword evidence="6" id="KW-1185">Reference proteome</keyword>
<evidence type="ECO:0000313" key="6">
    <source>
        <dbReference type="Proteomes" id="UP000542125"/>
    </source>
</evidence>
<dbReference type="SFLD" id="SFLDG00180">
    <property type="entry name" value="muconate_cycloisomerase"/>
    <property type="match status" value="1"/>
</dbReference>
<dbReference type="Pfam" id="PF13378">
    <property type="entry name" value="MR_MLE_C"/>
    <property type="match status" value="1"/>
</dbReference>
<dbReference type="InterPro" id="IPR029017">
    <property type="entry name" value="Enolase-like_N"/>
</dbReference>
<evidence type="ECO:0000313" key="5">
    <source>
        <dbReference type="EMBL" id="NYE82393.1"/>
    </source>
</evidence>
<dbReference type="SMART" id="SM00922">
    <property type="entry name" value="MR_MLE"/>
    <property type="match status" value="1"/>
</dbReference>
<dbReference type="SUPFAM" id="SSF54826">
    <property type="entry name" value="Enolase N-terminal domain-like"/>
    <property type="match status" value="1"/>
</dbReference>
<evidence type="ECO:0000256" key="1">
    <source>
        <dbReference type="ARBA" id="ARBA00008031"/>
    </source>
</evidence>